<dbReference type="EMBL" id="LFZN01000182">
    <property type="protein sequence ID" value="KXS96228.1"/>
    <property type="molecule type" value="Genomic_DNA"/>
</dbReference>
<evidence type="ECO:0008006" key="4">
    <source>
        <dbReference type="Google" id="ProtNLM"/>
    </source>
</evidence>
<keyword evidence="1" id="KW-0175">Coiled coil</keyword>
<name>A0A139H1H1_9PEZI</name>
<gene>
    <name evidence="2" type="ORF">AC578_9644</name>
</gene>
<evidence type="ECO:0000256" key="1">
    <source>
        <dbReference type="SAM" id="Coils"/>
    </source>
</evidence>
<keyword evidence="3" id="KW-1185">Reference proteome</keyword>
<dbReference type="SUPFAM" id="SSF75704">
    <property type="entry name" value="Mitotic arrest deficient-like 1, Mad1"/>
    <property type="match status" value="1"/>
</dbReference>
<proteinExistence type="predicted"/>
<protein>
    <recommendedName>
        <fullName evidence="4">BZIP domain-containing protein</fullName>
    </recommendedName>
</protein>
<dbReference type="AlphaFoldDB" id="A0A139H1H1"/>
<dbReference type="Proteomes" id="UP000070133">
    <property type="component" value="Unassembled WGS sequence"/>
</dbReference>
<reference evidence="2 3" key="1">
    <citation type="submission" date="2015-07" db="EMBL/GenBank/DDBJ databases">
        <title>Comparative genomics of the Sigatoka disease complex on banana suggests a link between parallel evolutionary changes in Pseudocercospora fijiensis and Pseudocercospora eumusae and increased virulence on the banana host.</title>
        <authorList>
            <person name="Chang T.-C."/>
            <person name="Salvucci A."/>
            <person name="Crous P.W."/>
            <person name="Stergiopoulos I."/>
        </authorList>
    </citation>
    <scope>NUCLEOTIDE SEQUENCE [LARGE SCALE GENOMIC DNA]</scope>
    <source>
        <strain evidence="2 3">CBS 114824</strain>
    </source>
</reference>
<accession>A0A139H1H1</accession>
<organism evidence="2 3">
    <name type="scientific">Pseudocercospora eumusae</name>
    <dbReference type="NCBI Taxonomy" id="321146"/>
    <lineage>
        <taxon>Eukaryota</taxon>
        <taxon>Fungi</taxon>
        <taxon>Dikarya</taxon>
        <taxon>Ascomycota</taxon>
        <taxon>Pezizomycotina</taxon>
        <taxon>Dothideomycetes</taxon>
        <taxon>Dothideomycetidae</taxon>
        <taxon>Mycosphaerellales</taxon>
        <taxon>Mycosphaerellaceae</taxon>
        <taxon>Pseudocercospora</taxon>
    </lineage>
</organism>
<comment type="caution">
    <text evidence="2">The sequence shown here is derived from an EMBL/GenBank/DDBJ whole genome shotgun (WGS) entry which is preliminary data.</text>
</comment>
<evidence type="ECO:0000313" key="2">
    <source>
        <dbReference type="EMBL" id="KXS96228.1"/>
    </source>
</evidence>
<sequence length="135" mass="16299">MSHLIRCLPCMASTSRCKTSCCDAFFVPGAPNEISQGSPINHKPKKVPTTQTQIPMPTRFYPQSTFEPNMEALRADNSELQRRLRYCEHELRRKDKQYRKLKYAYRDLQAMYDALREEYERVRQKLYRYQRRFFF</sequence>
<evidence type="ECO:0000313" key="3">
    <source>
        <dbReference type="Proteomes" id="UP000070133"/>
    </source>
</evidence>
<feature type="coiled-coil region" evidence="1">
    <location>
        <begin position="70"/>
        <end position="132"/>
    </location>
</feature>